<evidence type="ECO:0000313" key="3">
    <source>
        <dbReference type="Proteomes" id="UP000199391"/>
    </source>
</evidence>
<dbReference type="InterPro" id="IPR021557">
    <property type="entry name" value="DUF3016"/>
</dbReference>
<feature type="chain" id="PRO_5011757292" description="DUF3016 domain-containing protein" evidence="1">
    <location>
        <begin position="29"/>
        <end position="167"/>
    </location>
</feature>
<dbReference type="AlphaFoldDB" id="A0A1I7IIE1"/>
<dbReference type="RefSeq" id="WP_093555537.1">
    <property type="nucleotide sequence ID" value="NZ_FPBO01000008.1"/>
</dbReference>
<dbReference type="PROSITE" id="PS51257">
    <property type="entry name" value="PROKAR_LIPOPROTEIN"/>
    <property type="match status" value="1"/>
</dbReference>
<dbReference type="EMBL" id="FPBO01000008">
    <property type="protein sequence ID" value="SFU72698.1"/>
    <property type="molecule type" value="Genomic_DNA"/>
</dbReference>
<evidence type="ECO:0008006" key="4">
    <source>
        <dbReference type="Google" id="ProtNLM"/>
    </source>
</evidence>
<name>A0A1I7IIE1_9BURK</name>
<feature type="signal peptide" evidence="1">
    <location>
        <begin position="1"/>
        <end position="28"/>
    </location>
</feature>
<organism evidence="2 3">
    <name type="scientific">Pseudoduganella namucuonensis</name>
    <dbReference type="NCBI Taxonomy" id="1035707"/>
    <lineage>
        <taxon>Bacteria</taxon>
        <taxon>Pseudomonadati</taxon>
        <taxon>Pseudomonadota</taxon>
        <taxon>Betaproteobacteria</taxon>
        <taxon>Burkholderiales</taxon>
        <taxon>Oxalobacteraceae</taxon>
        <taxon>Telluria group</taxon>
        <taxon>Pseudoduganella</taxon>
    </lineage>
</organism>
<dbReference type="OrthoDB" id="195620at2"/>
<evidence type="ECO:0000256" key="1">
    <source>
        <dbReference type="SAM" id="SignalP"/>
    </source>
</evidence>
<gene>
    <name evidence="2" type="ORF">SAMN05216552_100858</name>
</gene>
<proteinExistence type="predicted"/>
<dbReference type="Pfam" id="PF11454">
    <property type="entry name" value="DUF3016"/>
    <property type="match status" value="1"/>
</dbReference>
<sequence>MRAHHPYLKLFAAAALALLACGAASASATVTYVEADKFADVPFSPVERERVLKLLTDHFTQLGKQLPAGQELRLEVTELDLAGRIEHHRRDGQDFRLMTGGADWPRMHLRYSLVADGKVLNSGEADLSSMNYLREMNRYNGGETLRYEKQMIDEWFGKTFGVKVKRG</sequence>
<reference evidence="3" key="1">
    <citation type="submission" date="2016-10" db="EMBL/GenBank/DDBJ databases">
        <authorList>
            <person name="Varghese N."/>
            <person name="Submissions S."/>
        </authorList>
    </citation>
    <scope>NUCLEOTIDE SEQUENCE [LARGE SCALE GENOMIC DNA]</scope>
    <source>
        <strain evidence="3">CGMCC 1.11014</strain>
    </source>
</reference>
<dbReference type="STRING" id="1035707.SAMN05216552_100858"/>
<keyword evidence="1" id="KW-0732">Signal</keyword>
<evidence type="ECO:0000313" key="2">
    <source>
        <dbReference type="EMBL" id="SFU72698.1"/>
    </source>
</evidence>
<dbReference type="Proteomes" id="UP000199391">
    <property type="component" value="Unassembled WGS sequence"/>
</dbReference>
<keyword evidence="3" id="KW-1185">Reference proteome</keyword>
<accession>A0A1I7IIE1</accession>
<protein>
    <recommendedName>
        <fullName evidence="4">DUF3016 domain-containing protein</fullName>
    </recommendedName>
</protein>